<reference evidence="2 3" key="1">
    <citation type="submission" date="2020-02" db="EMBL/GenBank/DDBJ databases">
        <title>Draft genome sequence of Haematococcus lacustris strain NIES-144.</title>
        <authorList>
            <person name="Morimoto D."/>
            <person name="Nakagawa S."/>
            <person name="Yoshida T."/>
            <person name="Sawayama S."/>
        </authorList>
    </citation>
    <scope>NUCLEOTIDE SEQUENCE [LARGE SCALE GENOMIC DNA]</scope>
    <source>
        <strain evidence="2 3">NIES-144</strain>
    </source>
</reference>
<keyword evidence="3" id="KW-1185">Reference proteome</keyword>
<protein>
    <submittedName>
        <fullName evidence="2">Protein kinase domain-containing protein</fullName>
    </submittedName>
</protein>
<feature type="region of interest" description="Disordered" evidence="1">
    <location>
        <begin position="1"/>
        <end position="22"/>
    </location>
</feature>
<sequence>MGCGLVLRSLGEPRPPTQPVSQDILIDGGEAAEAGSPDGELSEDDDQTAAALAGRFMLNGVEVPLEGVRSNDSLAHKVEALRMFLDQKLGTQAFLKVYRRLESLSLEDDESEVSRDVPIISGPGRSW</sequence>
<accession>A0A6A0ADQ8</accession>
<dbReference type="AlphaFoldDB" id="A0A6A0ADQ8"/>
<name>A0A6A0ADQ8_HAELA</name>
<organism evidence="2 3">
    <name type="scientific">Haematococcus lacustris</name>
    <name type="common">Green alga</name>
    <name type="synonym">Haematococcus pluvialis</name>
    <dbReference type="NCBI Taxonomy" id="44745"/>
    <lineage>
        <taxon>Eukaryota</taxon>
        <taxon>Viridiplantae</taxon>
        <taxon>Chlorophyta</taxon>
        <taxon>core chlorophytes</taxon>
        <taxon>Chlorophyceae</taxon>
        <taxon>CS clade</taxon>
        <taxon>Chlamydomonadales</taxon>
        <taxon>Haematococcaceae</taxon>
        <taxon>Haematococcus</taxon>
    </lineage>
</organism>
<evidence type="ECO:0000256" key="1">
    <source>
        <dbReference type="SAM" id="MobiDB-lite"/>
    </source>
</evidence>
<evidence type="ECO:0000313" key="3">
    <source>
        <dbReference type="Proteomes" id="UP000485058"/>
    </source>
</evidence>
<dbReference type="GO" id="GO:0016301">
    <property type="term" value="F:kinase activity"/>
    <property type="evidence" value="ECO:0007669"/>
    <property type="project" value="UniProtKB-KW"/>
</dbReference>
<proteinExistence type="predicted"/>
<gene>
    <name evidence="2" type="ORF">HaLaN_29044</name>
</gene>
<keyword evidence="2" id="KW-0418">Kinase</keyword>
<keyword evidence="2" id="KW-0808">Transferase</keyword>
<dbReference type="Proteomes" id="UP000485058">
    <property type="component" value="Unassembled WGS sequence"/>
</dbReference>
<evidence type="ECO:0000313" key="2">
    <source>
        <dbReference type="EMBL" id="GFH30234.1"/>
    </source>
</evidence>
<dbReference type="EMBL" id="BLLF01004778">
    <property type="protein sequence ID" value="GFH30234.1"/>
    <property type="molecule type" value="Genomic_DNA"/>
</dbReference>
<comment type="caution">
    <text evidence="2">The sequence shown here is derived from an EMBL/GenBank/DDBJ whole genome shotgun (WGS) entry which is preliminary data.</text>
</comment>